<dbReference type="EMBL" id="LECT01000054">
    <property type="protein sequence ID" value="KLU01452.1"/>
    <property type="molecule type" value="Genomic_DNA"/>
</dbReference>
<dbReference type="STRING" id="595434.RISK_006608"/>
<accession>A0A0J1B3X4</accession>
<protein>
    <submittedName>
        <fullName evidence="1">Uncharacterized protein</fullName>
    </submittedName>
</protein>
<gene>
    <name evidence="1" type="ORF">RISK_006608</name>
</gene>
<evidence type="ECO:0000313" key="2">
    <source>
        <dbReference type="Proteomes" id="UP000036367"/>
    </source>
</evidence>
<dbReference type="AlphaFoldDB" id="A0A0J1B3X4"/>
<evidence type="ECO:0000313" key="1">
    <source>
        <dbReference type="EMBL" id="KLU01452.1"/>
    </source>
</evidence>
<organism evidence="1 2">
    <name type="scientific">Rhodopirellula islandica</name>
    <dbReference type="NCBI Taxonomy" id="595434"/>
    <lineage>
        <taxon>Bacteria</taxon>
        <taxon>Pseudomonadati</taxon>
        <taxon>Planctomycetota</taxon>
        <taxon>Planctomycetia</taxon>
        <taxon>Pirellulales</taxon>
        <taxon>Pirellulaceae</taxon>
        <taxon>Rhodopirellula</taxon>
    </lineage>
</organism>
<dbReference type="Proteomes" id="UP000036367">
    <property type="component" value="Unassembled WGS sequence"/>
</dbReference>
<proteinExistence type="predicted"/>
<dbReference type="PATRIC" id="fig|595434.4.peg.6287"/>
<name>A0A0J1B3X4_RHOIS</name>
<comment type="caution">
    <text evidence="1">The sequence shown here is derived from an EMBL/GenBank/DDBJ whole genome shotgun (WGS) entry which is preliminary data.</text>
</comment>
<sequence length="50" mass="5436">MKVGSDFPPPLSDNKAAQTGLHSSALSEALHFAPVLQQWEEAERISIAIF</sequence>
<reference evidence="1" key="1">
    <citation type="submission" date="2015-05" db="EMBL/GenBank/DDBJ databases">
        <title>Permanent draft genome of Rhodopirellula islandicus K833.</title>
        <authorList>
            <person name="Kizina J."/>
            <person name="Richter M."/>
            <person name="Glockner F.O."/>
            <person name="Harder J."/>
        </authorList>
    </citation>
    <scope>NUCLEOTIDE SEQUENCE [LARGE SCALE GENOMIC DNA]</scope>
    <source>
        <strain evidence="1">K833</strain>
    </source>
</reference>
<keyword evidence="2" id="KW-1185">Reference proteome</keyword>